<evidence type="ECO:0000259" key="1">
    <source>
        <dbReference type="Pfam" id="PF01553"/>
    </source>
</evidence>
<keyword evidence="2" id="KW-0012">Acyltransferase</keyword>
<dbReference type="GO" id="GO:0019698">
    <property type="term" value="P:D-galacturonate catabolic process"/>
    <property type="evidence" value="ECO:0007669"/>
    <property type="project" value="TreeGrafter"/>
</dbReference>
<name>A0A839UMI6_9GAMM</name>
<proteinExistence type="predicted"/>
<dbReference type="PANTHER" id="PTHR30068:SF3">
    <property type="entry name" value="PHOSPHOLIPID_GLYCEROL ACYLTRANSFERASE DOMAIN-CONTAINING PROTEIN"/>
    <property type="match status" value="1"/>
</dbReference>
<keyword evidence="2" id="KW-0808">Transferase</keyword>
<reference evidence="2 3" key="1">
    <citation type="submission" date="2020-08" db="EMBL/GenBank/DDBJ databases">
        <title>Genomic Encyclopedia of Type Strains, Phase III (KMG-III): the genomes of soil and plant-associated and newly described type strains.</title>
        <authorList>
            <person name="Whitman W."/>
        </authorList>
    </citation>
    <scope>NUCLEOTIDE SEQUENCE [LARGE SCALE GENOMIC DNA]</scope>
    <source>
        <strain evidence="2 3">CECT 8571</strain>
    </source>
</reference>
<dbReference type="InterPro" id="IPR002123">
    <property type="entry name" value="Plipid/glycerol_acylTrfase"/>
</dbReference>
<dbReference type="AlphaFoldDB" id="A0A839UMI6"/>
<dbReference type="GO" id="GO:0016746">
    <property type="term" value="F:acyltransferase activity"/>
    <property type="evidence" value="ECO:0007669"/>
    <property type="project" value="UniProtKB-KW"/>
</dbReference>
<feature type="domain" description="Phospholipid/glycerol acyltransferase" evidence="1">
    <location>
        <begin position="88"/>
        <end position="236"/>
    </location>
</feature>
<keyword evidence="3" id="KW-1185">Reference proteome</keyword>
<comment type="caution">
    <text evidence="2">The sequence shown here is derived from an EMBL/GenBank/DDBJ whole genome shotgun (WGS) entry which is preliminary data.</text>
</comment>
<accession>A0A839UMI6</accession>
<dbReference type="Pfam" id="PF01553">
    <property type="entry name" value="Acyltransferase"/>
    <property type="match status" value="1"/>
</dbReference>
<evidence type="ECO:0000313" key="3">
    <source>
        <dbReference type="Proteomes" id="UP000559987"/>
    </source>
</evidence>
<dbReference type="RefSeq" id="WP_183908749.1">
    <property type="nucleotide sequence ID" value="NZ_JACHXZ010000001.1"/>
</dbReference>
<dbReference type="PANTHER" id="PTHR30068">
    <property type="entry name" value="URONATE ISOMERASE"/>
    <property type="match status" value="1"/>
</dbReference>
<evidence type="ECO:0000313" key="2">
    <source>
        <dbReference type="EMBL" id="MBB3167759.1"/>
    </source>
</evidence>
<organism evidence="2 3">
    <name type="scientific">Simiduia aestuariiviva</name>
    <dbReference type="NCBI Taxonomy" id="1510459"/>
    <lineage>
        <taxon>Bacteria</taxon>
        <taxon>Pseudomonadati</taxon>
        <taxon>Pseudomonadota</taxon>
        <taxon>Gammaproteobacteria</taxon>
        <taxon>Cellvibrionales</taxon>
        <taxon>Cellvibrionaceae</taxon>
        <taxon>Simiduia</taxon>
    </lineage>
</organism>
<sequence length="383" mass="42742">MTDFDDIRPYRDDEVAPVLARIVKDPELQTAVAALKFPTLTKLLPWLMRPLVAMKLKSQLAGIETVHSLQELVSHYLHAMLEKKSNGVTASGLEKLDRNQAYLFVSNHRDIAMDPAMVNYVLFQNQFQTLQIAIGDNLLTKPYVSDLMRLNKSFIVNRSAKAPREKLKAAKYLSSYIHHALCEQKSNVWVAQREGRAKDGRDKTNSAVVGMFALSRPKTQSLGDYLAELKIVPVSISYEWDPCDLAKSRELYVLKTEGSYQKGEHEDVASIAAGINGHKGRIHLSFGDVIQGDFKGTDEVAAEIDRQVLKNYVLHPSNCLAFQLLTGTVPAVGVGENDQPFNPADYPTEHAELQRRIAGLNDEQRDLLLGIYANPVQAKLSES</sequence>
<dbReference type="Proteomes" id="UP000559987">
    <property type="component" value="Unassembled WGS sequence"/>
</dbReference>
<dbReference type="GO" id="GO:0042840">
    <property type="term" value="P:D-glucuronate catabolic process"/>
    <property type="evidence" value="ECO:0007669"/>
    <property type="project" value="TreeGrafter"/>
</dbReference>
<protein>
    <submittedName>
        <fullName evidence="2">1-acyl-sn-glycerol-3-phosphate acyltransferase</fullName>
    </submittedName>
</protein>
<gene>
    <name evidence="2" type="ORF">FHS30_000935</name>
</gene>
<dbReference type="SUPFAM" id="SSF69593">
    <property type="entry name" value="Glycerol-3-phosphate (1)-acyltransferase"/>
    <property type="match status" value="1"/>
</dbReference>
<dbReference type="EMBL" id="JACHXZ010000001">
    <property type="protein sequence ID" value="MBB3167759.1"/>
    <property type="molecule type" value="Genomic_DNA"/>
</dbReference>